<evidence type="ECO:0000313" key="1">
    <source>
        <dbReference type="EMBL" id="KAF2810985.1"/>
    </source>
</evidence>
<proteinExistence type="predicted"/>
<reference evidence="1 3" key="1">
    <citation type="journal article" date="2020" name="Stud. Mycol.">
        <title>101 Dothideomycetes genomes: a test case for predicting lifestyles and emergence of pathogens.</title>
        <authorList>
            <person name="Haridas S."/>
            <person name="Albert R."/>
            <person name="Binder M."/>
            <person name="Bloem J."/>
            <person name="Labutti K."/>
            <person name="Salamov A."/>
            <person name="Andreopoulos B."/>
            <person name="Baker S."/>
            <person name="Barry K."/>
            <person name="Bills G."/>
            <person name="Bluhm B."/>
            <person name="Cannon C."/>
            <person name="Castanera R."/>
            <person name="Culley D."/>
            <person name="Daum C."/>
            <person name="Ezra D."/>
            <person name="Gonzalez J."/>
            <person name="Henrissat B."/>
            <person name="Kuo A."/>
            <person name="Liang C."/>
            <person name="Lipzen A."/>
            <person name="Lutzoni F."/>
            <person name="Magnuson J."/>
            <person name="Mondo S."/>
            <person name="Nolan M."/>
            <person name="Ohm R."/>
            <person name="Pangilinan J."/>
            <person name="Park H.-J."/>
            <person name="Ramirez L."/>
            <person name="Alfaro M."/>
            <person name="Sun H."/>
            <person name="Tritt A."/>
            <person name="Yoshinaga Y."/>
            <person name="Zwiers L.-H."/>
            <person name="Turgeon B."/>
            <person name="Goodwin S."/>
            <person name="Spatafora J."/>
            <person name="Crous P."/>
            <person name="Grigoriev I."/>
        </authorList>
    </citation>
    <scope>NUCLEOTIDE SEQUENCE</scope>
    <source>
        <strain evidence="1 3">CBS 304.34</strain>
    </source>
</reference>
<dbReference type="AlphaFoldDB" id="A0A6A6YSP7"/>
<dbReference type="GeneID" id="54460706"/>
<name>A0A6A6YSP7_9PEZI</name>
<evidence type="ECO:0000313" key="3">
    <source>
        <dbReference type="RefSeq" id="XP_033577949.1"/>
    </source>
</evidence>
<evidence type="ECO:0000313" key="2">
    <source>
        <dbReference type="Proteomes" id="UP000504636"/>
    </source>
</evidence>
<sequence length="88" mass="9850">MEAIQEKHQGLISGLTKLYNLLISMHYIYPGDVIYLPQTESMIDVQRLHTSGSTARSLRLPKYCLYYATASCGVRGMSTPKSDPRVGQ</sequence>
<dbReference type="EMBL" id="MU003699">
    <property type="protein sequence ID" value="KAF2810985.1"/>
    <property type="molecule type" value="Genomic_DNA"/>
</dbReference>
<accession>A0A6A6YSP7</accession>
<keyword evidence="2" id="KW-1185">Reference proteome</keyword>
<protein>
    <submittedName>
        <fullName evidence="1 3">Uncharacterized protein</fullName>
    </submittedName>
</protein>
<gene>
    <name evidence="1 3" type="ORF">BDZ99DRAFT_462270</name>
</gene>
<dbReference type="OrthoDB" id="5343383at2759"/>
<dbReference type="RefSeq" id="XP_033577949.1">
    <property type="nucleotide sequence ID" value="XM_033719813.1"/>
</dbReference>
<reference evidence="3" key="3">
    <citation type="submission" date="2025-04" db="UniProtKB">
        <authorList>
            <consortium name="RefSeq"/>
        </authorList>
    </citation>
    <scope>IDENTIFICATION</scope>
    <source>
        <strain evidence="3">CBS 304.34</strain>
    </source>
</reference>
<reference evidence="3" key="2">
    <citation type="submission" date="2020-04" db="EMBL/GenBank/DDBJ databases">
        <authorList>
            <consortium name="NCBI Genome Project"/>
        </authorList>
    </citation>
    <scope>NUCLEOTIDE SEQUENCE</scope>
    <source>
        <strain evidence="3">CBS 304.34</strain>
    </source>
</reference>
<dbReference type="Proteomes" id="UP000504636">
    <property type="component" value="Unplaced"/>
</dbReference>
<organism evidence="1">
    <name type="scientific">Mytilinidion resinicola</name>
    <dbReference type="NCBI Taxonomy" id="574789"/>
    <lineage>
        <taxon>Eukaryota</taxon>
        <taxon>Fungi</taxon>
        <taxon>Dikarya</taxon>
        <taxon>Ascomycota</taxon>
        <taxon>Pezizomycotina</taxon>
        <taxon>Dothideomycetes</taxon>
        <taxon>Pleosporomycetidae</taxon>
        <taxon>Mytilinidiales</taxon>
        <taxon>Mytilinidiaceae</taxon>
        <taxon>Mytilinidion</taxon>
    </lineage>
</organism>